<reference evidence="1" key="1">
    <citation type="submission" date="2019-02" db="EMBL/GenBank/DDBJ databases">
        <authorList>
            <person name="Gruber-Vodicka R. H."/>
            <person name="Seah K. B. B."/>
        </authorList>
    </citation>
    <scope>NUCLEOTIDE SEQUENCE</scope>
    <source>
        <strain evidence="1">BECK_BZ164</strain>
    </source>
</reference>
<organism evidence="1">
    <name type="scientific">Candidatus Kentrum sp. FM</name>
    <dbReference type="NCBI Taxonomy" id="2126340"/>
    <lineage>
        <taxon>Bacteria</taxon>
        <taxon>Pseudomonadati</taxon>
        <taxon>Pseudomonadota</taxon>
        <taxon>Gammaproteobacteria</taxon>
        <taxon>Candidatus Kentrum</taxon>
    </lineage>
</organism>
<dbReference type="EMBL" id="CAADFL010000141">
    <property type="protein sequence ID" value="VFK10459.1"/>
    <property type="molecule type" value="Genomic_DNA"/>
</dbReference>
<sequence length="60" mass="6548">MQGAMTGVSPLVTVIATHKLGKRTSKLGMFFDRNHLTSSQSLLFAVKIDSRPAILAEYDP</sequence>
<protein>
    <submittedName>
        <fullName evidence="1">Uncharacterized protein</fullName>
    </submittedName>
</protein>
<proteinExistence type="predicted"/>
<gene>
    <name evidence="1" type="ORF">BECKFM1743B_GA0114221_101411</name>
</gene>
<dbReference type="AlphaFoldDB" id="A0A450W0C5"/>
<evidence type="ECO:0000313" key="1">
    <source>
        <dbReference type="EMBL" id="VFK10459.1"/>
    </source>
</evidence>
<accession>A0A450W0C5</accession>
<name>A0A450W0C5_9GAMM</name>